<evidence type="ECO:0000259" key="6">
    <source>
        <dbReference type="Pfam" id="PF04542"/>
    </source>
</evidence>
<dbReference type="SUPFAM" id="SSF88946">
    <property type="entry name" value="Sigma2 domain of RNA polymerase sigma factors"/>
    <property type="match status" value="1"/>
</dbReference>
<keyword evidence="4" id="KW-0238">DNA-binding</keyword>
<dbReference type="InterPro" id="IPR013325">
    <property type="entry name" value="RNA_pol_sigma_r2"/>
</dbReference>
<sequence>MNQTPPDTLPESDTGALLKRAADGDQQAWNAIVERYSGLVWSVARSHRLGSADAADVFQATWLRLVEHLGAIREPDRLGSWLATTARRESLAVLRRAGRDLPVGDLLTLEPADRTAPDLDSDLLRRERDSVLWQAFGGLPGQCQSVLRLLLMDPPPSYAEVSAALDIPVGSIGPTRARCLDQLRRRLSL</sequence>
<gene>
    <name evidence="7" type="primary">rpoE_5</name>
    <name evidence="7" type="ORF">Cba03nite_40480</name>
</gene>
<dbReference type="InterPro" id="IPR014284">
    <property type="entry name" value="RNA_pol_sigma-70_dom"/>
</dbReference>
<evidence type="ECO:0000313" key="8">
    <source>
        <dbReference type="Proteomes" id="UP000601223"/>
    </source>
</evidence>
<protein>
    <submittedName>
        <fullName evidence="7">RNA polymerase sigma factor</fullName>
    </submittedName>
</protein>
<dbReference type="EMBL" id="BONF01000023">
    <property type="protein sequence ID" value="GIF82699.1"/>
    <property type="molecule type" value="Genomic_DNA"/>
</dbReference>
<keyword evidence="3" id="KW-0731">Sigma factor</keyword>
<dbReference type="PANTHER" id="PTHR43133:SF8">
    <property type="entry name" value="RNA POLYMERASE SIGMA FACTOR HI_1459-RELATED"/>
    <property type="match status" value="1"/>
</dbReference>
<dbReference type="InterPro" id="IPR039425">
    <property type="entry name" value="RNA_pol_sigma-70-like"/>
</dbReference>
<dbReference type="Proteomes" id="UP000601223">
    <property type="component" value="Unassembled WGS sequence"/>
</dbReference>
<dbReference type="GO" id="GO:0006352">
    <property type="term" value="P:DNA-templated transcription initiation"/>
    <property type="evidence" value="ECO:0007669"/>
    <property type="project" value="InterPro"/>
</dbReference>
<feature type="domain" description="RNA polymerase sigma-70 region 2" evidence="6">
    <location>
        <begin position="32"/>
        <end position="99"/>
    </location>
</feature>
<evidence type="ECO:0000256" key="5">
    <source>
        <dbReference type="ARBA" id="ARBA00023163"/>
    </source>
</evidence>
<comment type="caution">
    <text evidence="7">The sequence shown here is derived from an EMBL/GenBank/DDBJ whole genome shotgun (WGS) entry which is preliminary data.</text>
</comment>
<dbReference type="Gene3D" id="1.10.1740.10">
    <property type="match status" value="1"/>
</dbReference>
<dbReference type="PANTHER" id="PTHR43133">
    <property type="entry name" value="RNA POLYMERASE ECF-TYPE SIGMA FACTO"/>
    <property type="match status" value="1"/>
</dbReference>
<dbReference type="InterPro" id="IPR036388">
    <property type="entry name" value="WH-like_DNA-bd_sf"/>
</dbReference>
<dbReference type="SUPFAM" id="SSF88659">
    <property type="entry name" value="Sigma3 and sigma4 domains of RNA polymerase sigma factors"/>
    <property type="match status" value="1"/>
</dbReference>
<proteinExistence type="inferred from homology"/>
<dbReference type="GO" id="GO:0003677">
    <property type="term" value="F:DNA binding"/>
    <property type="evidence" value="ECO:0007669"/>
    <property type="project" value="UniProtKB-KW"/>
</dbReference>
<dbReference type="Pfam" id="PF04542">
    <property type="entry name" value="Sigma70_r2"/>
    <property type="match status" value="1"/>
</dbReference>
<accession>A0A8J3JRX9</accession>
<evidence type="ECO:0000256" key="2">
    <source>
        <dbReference type="ARBA" id="ARBA00023015"/>
    </source>
</evidence>
<evidence type="ECO:0000313" key="7">
    <source>
        <dbReference type="EMBL" id="GIF82699.1"/>
    </source>
</evidence>
<evidence type="ECO:0000256" key="4">
    <source>
        <dbReference type="ARBA" id="ARBA00023125"/>
    </source>
</evidence>
<reference evidence="7 8" key="1">
    <citation type="submission" date="2021-01" db="EMBL/GenBank/DDBJ databases">
        <title>Whole genome shotgun sequence of Catellatospora bangladeshensis NBRC 107357.</title>
        <authorList>
            <person name="Komaki H."/>
            <person name="Tamura T."/>
        </authorList>
    </citation>
    <scope>NUCLEOTIDE SEQUENCE [LARGE SCALE GENOMIC DNA]</scope>
    <source>
        <strain evidence="7 8">NBRC 107357</strain>
    </source>
</reference>
<dbReference type="InterPro" id="IPR013324">
    <property type="entry name" value="RNA_pol_sigma_r3/r4-like"/>
</dbReference>
<dbReference type="RefSeq" id="WP_239125896.1">
    <property type="nucleotide sequence ID" value="NZ_BONF01000023.1"/>
</dbReference>
<dbReference type="InterPro" id="IPR007627">
    <property type="entry name" value="RNA_pol_sigma70_r2"/>
</dbReference>
<dbReference type="NCBIfam" id="TIGR02937">
    <property type="entry name" value="sigma70-ECF"/>
    <property type="match status" value="1"/>
</dbReference>
<evidence type="ECO:0000256" key="1">
    <source>
        <dbReference type="ARBA" id="ARBA00010641"/>
    </source>
</evidence>
<organism evidence="7 8">
    <name type="scientific">Catellatospora bangladeshensis</name>
    <dbReference type="NCBI Taxonomy" id="310355"/>
    <lineage>
        <taxon>Bacteria</taxon>
        <taxon>Bacillati</taxon>
        <taxon>Actinomycetota</taxon>
        <taxon>Actinomycetes</taxon>
        <taxon>Micromonosporales</taxon>
        <taxon>Micromonosporaceae</taxon>
        <taxon>Catellatospora</taxon>
    </lineage>
</organism>
<keyword evidence="8" id="KW-1185">Reference proteome</keyword>
<dbReference type="Gene3D" id="1.10.10.10">
    <property type="entry name" value="Winged helix-like DNA-binding domain superfamily/Winged helix DNA-binding domain"/>
    <property type="match status" value="1"/>
</dbReference>
<name>A0A8J3JRX9_9ACTN</name>
<comment type="similarity">
    <text evidence="1">Belongs to the sigma-70 factor family. ECF subfamily.</text>
</comment>
<keyword evidence="2" id="KW-0805">Transcription regulation</keyword>
<evidence type="ECO:0000256" key="3">
    <source>
        <dbReference type="ARBA" id="ARBA00023082"/>
    </source>
</evidence>
<dbReference type="GO" id="GO:0016987">
    <property type="term" value="F:sigma factor activity"/>
    <property type="evidence" value="ECO:0007669"/>
    <property type="project" value="UniProtKB-KW"/>
</dbReference>
<dbReference type="AlphaFoldDB" id="A0A8J3JRX9"/>
<keyword evidence="5" id="KW-0804">Transcription</keyword>